<dbReference type="AlphaFoldDB" id="A0A4R6UF88"/>
<reference evidence="1 2" key="1">
    <citation type="submission" date="2019-03" db="EMBL/GenBank/DDBJ databases">
        <title>Genomic Encyclopedia of Type Strains, Phase IV (KMG-IV): sequencing the most valuable type-strain genomes for metagenomic binning, comparative biology and taxonomic classification.</title>
        <authorList>
            <person name="Goeker M."/>
        </authorList>
    </citation>
    <scope>NUCLEOTIDE SEQUENCE [LARGE SCALE GENOMIC DNA]</scope>
    <source>
        <strain evidence="1 2">DSM 19605</strain>
    </source>
</reference>
<dbReference type="SUPFAM" id="SSF55486">
    <property type="entry name" value="Metalloproteases ('zincins'), catalytic domain"/>
    <property type="match status" value="1"/>
</dbReference>
<name>A0A4R6UF88_9BURK</name>
<dbReference type="Gene3D" id="1.10.472.150">
    <property type="entry name" value="Glucose-regulated metallo-peptidase M90, N-terminal domain"/>
    <property type="match status" value="1"/>
</dbReference>
<keyword evidence="2" id="KW-1185">Reference proteome</keyword>
<proteinExistence type="predicted"/>
<organism evidence="1 2">
    <name type="scientific">Tepidicella xavieri</name>
    <dbReference type="NCBI Taxonomy" id="360241"/>
    <lineage>
        <taxon>Bacteria</taxon>
        <taxon>Pseudomonadati</taxon>
        <taxon>Pseudomonadota</taxon>
        <taxon>Betaproteobacteria</taxon>
        <taxon>Burkholderiales</taxon>
        <taxon>Tepidicella</taxon>
    </lineage>
</organism>
<gene>
    <name evidence="1" type="ORF">DFR43_102220</name>
</gene>
<dbReference type="OrthoDB" id="9786424at2"/>
<dbReference type="GO" id="GO:0005829">
    <property type="term" value="C:cytosol"/>
    <property type="evidence" value="ECO:0007669"/>
    <property type="project" value="TreeGrafter"/>
</dbReference>
<evidence type="ECO:0000313" key="1">
    <source>
        <dbReference type="EMBL" id="TDQ44872.1"/>
    </source>
</evidence>
<dbReference type="PANTHER" id="PTHR30164">
    <property type="entry name" value="MTFA PEPTIDASE"/>
    <property type="match status" value="1"/>
</dbReference>
<dbReference type="CDD" id="cd20169">
    <property type="entry name" value="Peptidase_M90_mtfA"/>
    <property type="match status" value="1"/>
</dbReference>
<dbReference type="Pfam" id="PF06167">
    <property type="entry name" value="Peptidase_M90"/>
    <property type="match status" value="1"/>
</dbReference>
<dbReference type="Gene3D" id="3.40.390.10">
    <property type="entry name" value="Collagenase (Catalytic Domain)"/>
    <property type="match status" value="1"/>
</dbReference>
<comment type="caution">
    <text evidence="1">The sequence shown here is derived from an EMBL/GenBank/DDBJ whole genome shotgun (WGS) entry which is preliminary data.</text>
</comment>
<dbReference type="InterPro" id="IPR042252">
    <property type="entry name" value="MtfA_N"/>
</dbReference>
<accession>A0A4R6UF88</accession>
<dbReference type="GO" id="GO:0008237">
    <property type="term" value="F:metallopeptidase activity"/>
    <property type="evidence" value="ECO:0007669"/>
    <property type="project" value="InterPro"/>
</dbReference>
<evidence type="ECO:0008006" key="3">
    <source>
        <dbReference type="Google" id="ProtNLM"/>
    </source>
</evidence>
<dbReference type="PANTHER" id="PTHR30164:SF2">
    <property type="entry name" value="PROTEIN MTFA"/>
    <property type="match status" value="1"/>
</dbReference>
<dbReference type="RefSeq" id="WP_133595787.1">
    <property type="nucleotide sequence ID" value="NZ_SNYL01000002.1"/>
</dbReference>
<dbReference type="InterPro" id="IPR010384">
    <property type="entry name" value="MtfA_fam"/>
</dbReference>
<dbReference type="EMBL" id="SNYL01000002">
    <property type="protein sequence ID" value="TDQ44872.1"/>
    <property type="molecule type" value="Genomic_DNA"/>
</dbReference>
<sequence length="290" mass="32524">MSPLPERWLRCWRHSRVGRTLTRWLGGAPEIPDGMWQRALRAQPVVDNLTVAEKRQLQMLCQRFLADKEFSGAQGLAITDDMALAISIQACLPWIHWGLEGLDWYRGFVGIVVHPDEVVAQREVVDDAGVVHRYREALAGEAMHGGPVMLVWSHVAGARQDAAVGRNLVIHEFAHKIDMRHKSRHEAADGCPRLPRGFMGLSPPAAERLWRQTWGQAYEGFIRQVEMSARFGAPPPWLDAYGATDPAEFFAVSCEAYVVNRPRYALEFPTLLPLLDAFFRHPAFSGAAAP</sequence>
<dbReference type="InterPro" id="IPR024079">
    <property type="entry name" value="MetalloPept_cat_dom_sf"/>
</dbReference>
<dbReference type="GO" id="GO:0004177">
    <property type="term" value="F:aminopeptidase activity"/>
    <property type="evidence" value="ECO:0007669"/>
    <property type="project" value="TreeGrafter"/>
</dbReference>
<protein>
    <recommendedName>
        <fullName evidence="3">Zinc-dependent peptidase</fullName>
    </recommendedName>
</protein>
<evidence type="ECO:0000313" key="2">
    <source>
        <dbReference type="Proteomes" id="UP000295510"/>
    </source>
</evidence>
<dbReference type="Proteomes" id="UP000295510">
    <property type="component" value="Unassembled WGS sequence"/>
</dbReference>